<dbReference type="SUPFAM" id="SSF54631">
    <property type="entry name" value="CBS-domain pair"/>
    <property type="match status" value="1"/>
</dbReference>
<dbReference type="Gene3D" id="3.10.580.10">
    <property type="entry name" value="CBS-domain"/>
    <property type="match status" value="1"/>
</dbReference>
<dbReference type="Gene3D" id="3.20.20.70">
    <property type="entry name" value="Aldolase class I"/>
    <property type="match status" value="1"/>
</dbReference>
<evidence type="ECO:0000313" key="6">
    <source>
        <dbReference type="Proteomes" id="UP001163726"/>
    </source>
</evidence>
<dbReference type="Pfam" id="PF03102">
    <property type="entry name" value="NeuB"/>
    <property type="match status" value="1"/>
</dbReference>
<dbReference type="EMBL" id="CP109965">
    <property type="protein sequence ID" value="WAJ71049.1"/>
    <property type="molecule type" value="Genomic_DNA"/>
</dbReference>
<keyword evidence="1 2" id="KW-0129">CBS domain</keyword>
<dbReference type="InterPro" id="IPR051690">
    <property type="entry name" value="PseI-like"/>
</dbReference>
<protein>
    <submittedName>
        <fullName evidence="5">N-acetylneuraminate synthase family protein</fullName>
    </submittedName>
</protein>
<dbReference type="SMART" id="SM00858">
    <property type="entry name" value="SAF"/>
    <property type="match status" value="1"/>
</dbReference>
<dbReference type="PROSITE" id="PS51371">
    <property type="entry name" value="CBS"/>
    <property type="match status" value="1"/>
</dbReference>
<dbReference type="Gene3D" id="3.90.1210.10">
    <property type="entry name" value="Antifreeze-like/N-acetylneuraminic acid synthase C-terminal domain"/>
    <property type="match status" value="1"/>
</dbReference>
<organism evidence="5 6">
    <name type="scientific">Catenovulum adriaticum</name>
    <dbReference type="NCBI Taxonomy" id="2984846"/>
    <lineage>
        <taxon>Bacteria</taxon>
        <taxon>Pseudomonadati</taxon>
        <taxon>Pseudomonadota</taxon>
        <taxon>Gammaproteobacteria</taxon>
        <taxon>Alteromonadales</taxon>
        <taxon>Alteromonadaceae</taxon>
        <taxon>Catenovulum</taxon>
    </lineage>
</organism>
<dbReference type="PANTHER" id="PTHR42966">
    <property type="entry name" value="N-ACETYLNEURAMINATE SYNTHASE"/>
    <property type="match status" value="1"/>
</dbReference>
<dbReference type="SUPFAM" id="SSF51569">
    <property type="entry name" value="Aldolase"/>
    <property type="match status" value="1"/>
</dbReference>
<dbReference type="Proteomes" id="UP001163726">
    <property type="component" value="Chromosome"/>
</dbReference>
<evidence type="ECO:0000313" key="5">
    <source>
        <dbReference type="EMBL" id="WAJ71049.1"/>
    </source>
</evidence>
<dbReference type="InterPro" id="IPR013022">
    <property type="entry name" value="Xyl_isomerase-like_TIM-brl"/>
</dbReference>
<dbReference type="SUPFAM" id="SSF51269">
    <property type="entry name" value="AFP III-like domain"/>
    <property type="match status" value="1"/>
</dbReference>
<dbReference type="Pfam" id="PF00571">
    <property type="entry name" value="CBS"/>
    <property type="match status" value="1"/>
</dbReference>
<dbReference type="Pfam" id="PF01261">
    <property type="entry name" value="AP_endonuc_2"/>
    <property type="match status" value="1"/>
</dbReference>
<dbReference type="PROSITE" id="PS50844">
    <property type="entry name" value="AFP_LIKE"/>
    <property type="match status" value="1"/>
</dbReference>
<gene>
    <name evidence="5" type="ORF">OLW01_04390</name>
</gene>
<dbReference type="InterPro" id="IPR046342">
    <property type="entry name" value="CBS_dom_sf"/>
</dbReference>
<evidence type="ECO:0000256" key="2">
    <source>
        <dbReference type="PROSITE-ProRule" id="PRU00703"/>
    </source>
</evidence>
<feature type="domain" description="CBS" evidence="4">
    <location>
        <begin position="1"/>
        <end position="63"/>
    </location>
</feature>
<dbReference type="InterPro" id="IPR013974">
    <property type="entry name" value="SAF"/>
</dbReference>
<dbReference type="Gene3D" id="3.20.20.150">
    <property type="entry name" value="Divalent-metal-dependent TIM barrel enzymes"/>
    <property type="match status" value="1"/>
</dbReference>
<keyword evidence="6" id="KW-1185">Reference proteome</keyword>
<dbReference type="InterPro" id="IPR057736">
    <property type="entry name" value="SAF_PseI/NeuA/NeuB"/>
</dbReference>
<dbReference type="InterPro" id="IPR013132">
    <property type="entry name" value="PseI/NeuA/B-like_N"/>
</dbReference>
<dbReference type="Pfam" id="PF08666">
    <property type="entry name" value="SAF"/>
    <property type="match status" value="1"/>
</dbReference>
<dbReference type="InterPro" id="IPR006190">
    <property type="entry name" value="SAF_AFP_Neu5Ac"/>
</dbReference>
<evidence type="ECO:0000259" key="3">
    <source>
        <dbReference type="PROSITE" id="PS50844"/>
    </source>
</evidence>
<reference evidence="5" key="1">
    <citation type="submission" date="2022-10" db="EMBL/GenBank/DDBJ databases">
        <title>Catenovulum adriacola sp. nov. isolated in the Harbour of Susak.</title>
        <authorList>
            <person name="Schoch T."/>
            <person name="Reich S.J."/>
            <person name="Stoeferle S."/>
            <person name="Flaiz M."/>
            <person name="Kazda M."/>
            <person name="Riedel C.U."/>
            <person name="Duerre P."/>
        </authorList>
    </citation>
    <scope>NUCLEOTIDE SEQUENCE</scope>
    <source>
        <strain evidence="5">TS8</strain>
    </source>
</reference>
<dbReference type="RefSeq" id="WP_268075513.1">
    <property type="nucleotide sequence ID" value="NZ_CP109965.1"/>
</dbReference>
<evidence type="ECO:0000256" key="1">
    <source>
        <dbReference type="ARBA" id="ARBA00023122"/>
    </source>
</evidence>
<dbReference type="InterPro" id="IPR036732">
    <property type="entry name" value="AFP_Neu5c_C_sf"/>
</dbReference>
<feature type="domain" description="AFP-like" evidence="3">
    <location>
        <begin position="402"/>
        <end position="460"/>
    </location>
</feature>
<evidence type="ECO:0000259" key="4">
    <source>
        <dbReference type="PROSITE" id="PS51371"/>
    </source>
</evidence>
<dbReference type="CDD" id="cd11615">
    <property type="entry name" value="SAF_NeuB_like"/>
    <property type="match status" value="1"/>
</dbReference>
<dbReference type="InterPro" id="IPR000644">
    <property type="entry name" value="CBS_dom"/>
</dbReference>
<name>A0ABY7ANG2_9ALTE</name>
<dbReference type="PANTHER" id="PTHR42966:SF3">
    <property type="entry name" value="BLR5971 PROTEIN"/>
    <property type="match status" value="1"/>
</dbReference>
<sequence length="752" mass="85275">MVKHRNLLPFVVEVNAKLSSALKKIEQNKHKLVFVVDEKNVLVGCIADGDYRRWSLTQPKIDLSVPVNQVMNSNCISFLIDTPTSQLERFLAHTAKVLPLVDQVGHLVEILESGGRFFDVNGRRISEEDPCFIIAEVGNNHQGDLKLAKRLIDLAKETGADCVKFQMRDMQSLYGNEKHDEQDLGAQYTLDLLEKYQLSDDELIEVFDYAKSIGLLPLCTPWDMESLNKLEQYGMPAYKVASADFTNFQLLEAIAKTGKPMFCSTGMSSEDEILKTVSFLKRQQAQYILLHCNSTYPTPFKDVHLNYLNRLKPLSNGVVGYSGHERGFFVPIAAVAMGCKVIEKHFTTDKSLQGNDHQVSLLPEEFSKMVKDIRDLEIAMGHSEERTVSQGELMNREVLAKSLVATHPIEKGQIIKPEFVAVKSPGKGIQPNRINELVGKTAYRSIRLGECFFETDITGENHKKENYQFDRPYGIPARYHDFTKLTSEVALDFVEFHLSYQDLELELSNYLPYCEHQKFAVHTPELFQFDHLLDLASDDMAYRGHSIYQLQRVIEHVNKVKKFFPNNSKPVLVLNAGGWSKHGFLSECDKQRKYGLVADALKQIDHSSVTIAIQTMPPYPWHFGGQSYHNLFVLADEIKQFCIETNLNICLDISHSMMACNYNGHDLNEFIAKIADKVVHLHVSDALGVDGEGIQIGEGDVNFSELAASFNSMLPNVQFIPEIWQGHKNHGEGFWQALSYLEQKFNNRLCNV</sequence>
<dbReference type="SUPFAM" id="SSF51658">
    <property type="entry name" value="Xylose isomerase-like"/>
    <property type="match status" value="1"/>
</dbReference>
<proteinExistence type="predicted"/>
<accession>A0ABY7ANG2</accession>
<dbReference type="InterPro" id="IPR013785">
    <property type="entry name" value="Aldolase_TIM"/>
</dbReference>
<dbReference type="InterPro" id="IPR036237">
    <property type="entry name" value="Xyl_isomerase-like_sf"/>
</dbReference>